<reference evidence="6 7" key="1">
    <citation type="submission" date="2023-06" db="EMBL/GenBank/DDBJ databases">
        <title>Pelomonas sp. PFR6 16S ribosomal RNA gene Genome sequencing and assembly.</title>
        <authorList>
            <person name="Woo H."/>
        </authorList>
    </citation>
    <scope>NUCLEOTIDE SEQUENCE [LARGE SCALE GENOMIC DNA]</scope>
    <source>
        <strain evidence="6 7">PFR6</strain>
    </source>
</reference>
<comment type="caution">
    <text evidence="6">The sequence shown here is derived from an EMBL/GenBank/DDBJ whole genome shotgun (WGS) entry which is preliminary data.</text>
</comment>
<organism evidence="6 7">
    <name type="scientific">Roseateles violae</name>
    <dbReference type="NCBI Taxonomy" id="3058042"/>
    <lineage>
        <taxon>Bacteria</taxon>
        <taxon>Pseudomonadati</taxon>
        <taxon>Pseudomonadota</taxon>
        <taxon>Betaproteobacteria</taxon>
        <taxon>Burkholderiales</taxon>
        <taxon>Sphaerotilaceae</taxon>
        <taxon>Roseateles</taxon>
    </lineage>
</organism>
<evidence type="ECO:0000256" key="4">
    <source>
        <dbReference type="ARBA" id="ARBA00023136"/>
    </source>
</evidence>
<sequence>MSVETQAIAPSMLWAGRVISGLVIAFLLLDAGMKLVPLRPVLDAMQSLGFSGGDSLARAMGLLLLACTLLYALPGTAPLGALLLTGYLGGAIAVQLRAGNPWFSHVLFGAYVGIALWAGLLLRSSPLRALLFPSIP</sequence>
<keyword evidence="2 5" id="KW-0812">Transmembrane</keyword>
<keyword evidence="4 5" id="KW-0472">Membrane</keyword>
<gene>
    <name evidence="6" type="ORF">QWJ38_07175</name>
</gene>
<dbReference type="InterPro" id="IPR032808">
    <property type="entry name" value="DoxX"/>
</dbReference>
<keyword evidence="3 5" id="KW-1133">Transmembrane helix</keyword>
<evidence type="ECO:0000256" key="3">
    <source>
        <dbReference type="ARBA" id="ARBA00022989"/>
    </source>
</evidence>
<feature type="transmembrane region" description="Helical" evidence="5">
    <location>
        <begin position="79"/>
        <end position="96"/>
    </location>
</feature>
<accession>A0ABT8DT16</accession>
<protein>
    <submittedName>
        <fullName evidence="6">DoxX family protein</fullName>
    </submittedName>
</protein>
<dbReference type="RefSeq" id="WP_290358377.1">
    <property type="nucleotide sequence ID" value="NZ_JAUHHC010000002.1"/>
</dbReference>
<comment type="subcellular location">
    <subcellularLocation>
        <location evidence="1">Membrane</location>
        <topology evidence="1">Multi-pass membrane protein</topology>
    </subcellularLocation>
</comment>
<evidence type="ECO:0000256" key="2">
    <source>
        <dbReference type="ARBA" id="ARBA00022692"/>
    </source>
</evidence>
<feature type="transmembrane region" description="Helical" evidence="5">
    <location>
        <begin position="12"/>
        <end position="35"/>
    </location>
</feature>
<proteinExistence type="predicted"/>
<evidence type="ECO:0000256" key="1">
    <source>
        <dbReference type="ARBA" id="ARBA00004141"/>
    </source>
</evidence>
<evidence type="ECO:0000313" key="7">
    <source>
        <dbReference type="Proteomes" id="UP001228044"/>
    </source>
</evidence>
<dbReference type="EMBL" id="JAUHHC010000002">
    <property type="protein sequence ID" value="MDN3920059.1"/>
    <property type="molecule type" value="Genomic_DNA"/>
</dbReference>
<evidence type="ECO:0000313" key="6">
    <source>
        <dbReference type="EMBL" id="MDN3920059.1"/>
    </source>
</evidence>
<feature type="transmembrane region" description="Helical" evidence="5">
    <location>
        <begin position="102"/>
        <end position="122"/>
    </location>
</feature>
<keyword evidence="7" id="KW-1185">Reference proteome</keyword>
<dbReference type="Proteomes" id="UP001228044">
    <property type="component" value="Unassembled WGS sequence"/>
</dbReference>
<name>A0ABT8DT16_9BURK</name>
<dbReference type="Pfam" id="PF13564">
    <property type="entry name" value="DoxX_2"/>
    <property type="match status" value="1"/>
</dbReference>
<evidence type="ECO:0000256" key="5">
    <source>
        <dbReference type="SAM" id="Phobius"/>
    </source>
</evidence>